<name>A0A8J4HC61_9PROT</name>
<accession>A0A8J4HC61</accession>
<dbReference type="InterPro" id="IPR035965">
    <property type="entry name" value="PAS-like_dom_sf"/>
</dbReference>
<dbReference type="CDD" id="cd01949">
    <property type="entry name" value="GGDEF"/>
    <property type="match status" value="1"/>
</dbReference>
<dbReference type="FunFam" id="3.30.70.270:FF:000001">
    <property type="entry name" value="Diguanylate cyclase domain protein"/>
    <property type="match status" value="1"/>
</dbReference>
<dbReference type="EMBL" id="DTQM01000208">
    <property type="protein sequence ID" value="HGC43714.1"/>
    <property type="molecule type" value="Genomic_DNA"/>
</dbReference>
<dbReference type="InterPro" id="IPR000160">
    <property type="entry name" value="GGDEF_dom"/>
</dbReference>
<feature type="domain" description="PAC" evidence="1">
    <location>
        <begin position="128"/>
        <end position="180"/>
    </location>
</feature>
<gene>
    <name evidence="3" type="ORF">ENY07_10910</name>
</gene>
<dbReference type="CDD" id="cd00130">
    <property type="entry name" value="PAS"/>
    <property type="match status" value="1"/>
</dbReference>
<dbReference type="PANTHER" id="PTHR44757">
    <property type="entry name" value="DIGUANYLATE CYCLASE DGCP"/>
    <property type="match status" value="1"/>
</dbReference>
<protein>
    <submittedName>
        <fullName evidence="3">Diguanylate cyclase</fullName>
    </submittedName>
</protein>
<dbReference type="InterPro" id="IPR052155">
    <property type="entry name" value="Biofilm_reg_signaling"/>
</dbReference>
<dbReference type="InterPro" id="IPR029787">
    <property type="entry name" value="Nucleotide_cyclase"/>
</dbReference>
<feature type="domain" description="GGDEF" evidence="2">
    <location>
        <begin position="379"/>
        <end position="514"/>
    </location>
</feature>
<dbReference type="AlphaFoldDB" id="A0A8J4HC61"/>
<dbReference type="PROSITE" id="PS50113">
    <property type="entry name" value="PAC"/>
    <property type="match status" value="1"/>
</dbReference>
<dbReference type="NCBIfam" id="TIGR00254">
    <property type="entry name" value="GGDEF"/>
    <property type="match status" value="1"/>
</dbReference>
<dbReference type="PANTHER" id="PTHR44757:SF2">
    <property type="entry name" value="BIOFILM ARCHITECTURE MAINTENANCE PROTEIN MBAA"/>
    <property type="match status" value="1"/>
</dbReference>
<dbReference type="PROSITE" id="PS50887">
    <property type="entry name" value="GGDEF"/>
    <property type="match status" value="1"/>
</dbReference>
<proteinExistence type="predicted"/>
<dbReference type="SUPFAM" id="SSF55073">
    <property type="entry name" value="Nucleotide cyclase"/>
    <property type="match status" value="1"/>
</dbReference>
<dbReference type="InterPro" id="IPR000014">
    <property type="entry name" value="PAS"/>
</dbReference>
<dbReference type="InterPro" id="IPR043128">
    <property type="entry name" value="Rev_trsase/Diguanyl_cyclase"/>
</dbReference>
<dbReference type="Pfam" id="PF00990">
    <property type="entry name" value="GGDEF"/>
    <property type="match status" value="1"/>
</dbReference>
<dbReference type="Gene3D" id="3.30.70.270">
    <property type="match status" value="1"/>
</dbReference>
<dbReference type="Gene3D" id="3.30.450.20">
    <property type="entry name" value="PAS domain"/>
    <property type="match status" value="1"/>
</dbReference>
<evidence type="ECO:0000313" key="3">
    <source>
        <dbReference type="EMBL" id="HGC43714.1"/>
    </source>
</evidence>
<sequence length="521" mass="56636">MTKYDAKYDATGVKVTGAQVTGAEMAPPQAADALPPADLPCDWAGDEIAECERLRAVLFDSRQRWREFATLASDFVFEIDHEGCFSFVGPELALGWPAATLVGRRARDLLGFSGEDGFDPFLPEGAGRNRRVWLRRADGRAACVRLSTAPMANEAGEVIGLRGAALEITHEEAEQSKIATVLRRSQTINQIVSEISQETMASRMAHAGLTGLTRALGAKGGAVIALRRLATEWRDEPVRHQSGEVPEALAEIALEHLCRPQFNPVPPAAAASHAQSLAGPQAVPGPGGVKLLLTPVLARLGSHATLLLWRGAEARLFDHEDREIVAGVTGILRLILEQETIQAEMAREARSDPLTGLLNRRAFVEEVERRIDRLDREQLPGSLVFIDIDHFKSINDRLGHAAGDEALTIITGLLRRTVRPSDVVARLGGDEFALWLDGADEFTSSERADTLSRRGPQELAHLAQGEPQPISLSIGIATRWPNKPCGLDTLMQRADAAMYEVKRTGRGHWQVARPPASPEAP</sequence>
<evidence type="ECO:0000259" key="2">
    <source>
        <dbReference type="PROSITE" id="PS50887"/>
    </source>
</evidence>
<dbReference type="SUPFAM" id="SSF55785">
    <property type="entry name" value="PYP-like sensor domain (PAS domain)"/>
    <property type="match status" value="1"/>
</dbReference>
<reference evidence="3" key="1">
    <citation type="journal article" date="2020" name="mSystems">
        <title>Genome- and Community-Level Interaction Insights into Carbon Utilization and Element Cycling Functions of Hydrothermarchaeota in Hydrothermal Sediment.</title>
        <authorList>
            <person name="Zhou Z."/>
            <person name="Liu Y."/>
            <person name="Xu W."/>
            <person name="Pan J."/>
            <person name="Luo Z.H."/>
            <person name="Li M."/>
        </authorList>
    </citation>
    <scope>NUCLEOTIDE SEQUENCE</scope>
    <source>
        <strain evidence="3">SpSt-997</strain>
    </source>
</reference>
<evidence type="ECO:0000259" key="1">
    <source>
        <dbReference type="PROSITE" id="PS50113"/>
    </source>
</evidence>
<organism evidence="3">
    <name type="scientific">Acidicaldus sp</name>
    <dbReference type="NCBI Taxonomy" id="1872105"/>
    <lineage>
        <taxon>Bacteria</taxon>
        <taxon>Pseudomonadati</taxon>
        <taxon>Pseudomonadota</taxon>
        <taxon>Alphaproteobacteria</taxon>
        <taxon>Acetobacterales</taxon>
        <taxon>Acetobacteraceae</taxon>
        <taxon>Acidicaldus</taxon>
    </lineage>
</organism>
<dbReference type="InterPro" id="IPR000700">
    <property type="entry name" value="PAS-assoc_C"/>
</dbReference>
<dbReference type="SMART" id="SM00267">
    <property type="entry name" value="GGDEF"/>
    <property type="match status" value="1"/>
</dbReference>
<comment type="caution">
    <text evidence="3">The sequence shown here is derived from an EMBL/GenBank/DDBJ whole genome shotgun (WGS) entry which is preliminary data.</text>
</comment>
<dbReference type="GO" id="GO:0003824">
    <property type="term" value="F:catalytic activity"/>
    <property type="evidence" value="ECO:0007669"/>
    <property type="project" value="UniProtKB-ARBA"/>
</dbReference>